<feature type="transmembrane region" description="Helical" evidence="7">
    <location>
        <begin position="144"/>
        <end position="163"/>
    </location>
</feature>
<evidence type="ECO:0000256" key="5">
    <source>
        <dbReference type="ARBA" id="ARBA00023136"/>
    </source>
</evidence>
<dbReference type="EMBL" id="MU128968">
    <property type="protein sequence ID" value="KAF9513810.1"/>
    <property type="molecule type" value="Genomic_DNA"/>
</dbReference>
<name>A0A9P6AYP6_9AGAM</name>
<dbReference type="GO" id="GO:0022857">
    <property type="term" value="F:transmembrane transporter activity"/>
    <property type="evidence" value="ECO:0007669"/>
    <property type="project" value="InterPro"/>
</dbReference>
<feature type="compositionally biased region" description="Acidic residues" evidence="6">
    <location>
        <begin position="509"/>
        <end position="523"/>
    </location>
</feature>
<feature type="region of interest" description="Disordered" evidence="6">
    <location>
        <begin position="1"/>
        <end position="56"/>
    </location>
</feature>
<evidence type="ECO:0000313" key="8">
    <source>
        <dbReference type="EMBL" id="KAF9513810.1"/>
    </source>
</evidence>
<keyword evidence="4 7" id="KW-1133">Transmembrane helix</keyword>
<evidence type="ECO:0000256" key="3">
    <source>
        <dbReference type="ARBA" id="ARBA00022692"/>
    </source>
</evidence>
<proteinExistence type="predicted"/>
<keyword evidence="5 7" id="KW-0472">Membrane</keyword>
<reference evidence="8" key="1">
    <citation type="journal article" date="2020" name="Nat. Commun.">
        <title>Large-scale genome sequencing of mycorrhizal fungi provides insights into the early evolution of symbiotic traits.</title>
        <authorList>
            <person name="Miyauchi S."/>
            <person name="Kiss E."/>
            <person name="Kuo A."/>
            <person name="Drula E."/>
            <person name="Kohler A."/>
            <person name="Sanchez-Garcia M."/>
            <person name="Morin E."/>
            <person name="Andreopoulos B."/>
            <person name="Barry K.W."/>
            <person name="Bonito G."/>
            <person name="Buee M."/>
            <person name="Carver A."/>
            <person name="Chen C."/>
            <person name="Cichocki N."/>
            <person name="Clum A."/>
            <person name="Culley D."/>
            <person name="Crous P.W."/>
            <person name="Fauchery L."/>
            <person name="Girlanda M."/>
            <person name="Hayes R.D."/>
            <person name="Keri Z."/>
            <person name="LaButti K."/>
            <person name="Lipzen A."/>
            <person name="Lombard V."/>
            <person name="Magnuson J."/>
            <person name="Maillard F."/>
            <person name="Murat C."/>
            <person name="Nolan M."/>
            <person name="Ohm R.A."/>
            <person name="Pangilinan J."/>
            <person name="Pereira M.F."/>
            <person name="Perotto S."/>
            <person name="Peter M."/>
            <person name="Pfister S."/>
            <person name="Riley R."/>
            <person name="Sitrit Y."/>
            <person name="Stielow J.B."/>
            <person name="Szollosi G."/>
            <person name="Zifcakova L."/>
            <person name="Stursova M."/>
            <person name="Spatafora J.W."/>
            <person name="Tedersoo L."/>
            <person name="Vaario L.M."/>
            <person name="Yamada A."/>
            <person name="Yan M."/>
            <person name="Wang P."/>
            <person name="Xu J."/>
            <person name="Bruns T."/>
            <person name="Baldrian P."/>
            <person name="Vilgalys R."/>
            <person name="Dunand C."/>
            <person name="Henrissat B."/>
            <person name="Grigoriev I.V."/>
            <person name="Hibbett D."/>
            <person name="Nagy L.G."/>
            <person name="Martin F.M."/>
        </authorList>
    </citation>
    <scope>NUCLEOTIDE SEQUENCE</scope>
    <source>
        <strain evidence="8">UP504</strain>
    </source>
</reference>
<dbReference type="InterPro" id="IPR011701">
    <property type="entry name" value="MFS"/>
</dbReference>
<feature type="transmembrane region" description="Helical" evidence="7">
    <location>
        <begin position="291"/>
        <end position="316"/>
    </location>
</feature>
<evidence type="ECO:0000256" key="1">
    <source>
        <dbReference type="ARBA" id="ARBA00004141"/>
    </source>
</evidence>
<evidence type="ECO:0000256" key="2">
    <source>
        <dbReference type="ARBA" id="ARBA00022448"/>
    </source>
</evidence>
<feature type="region of interest" description="Disordered" evidence="6">
    <location>
        <begin position="391"/>
        <end position="469"/>
    </location>
</feature>
<dbReference type="Pfam" id="PF07690">
    <property type="entry name" value="MFS_1"/>
    <property type="match status" value="1"/>
</dbReference>
<protein>
    <submittedName>
        <fullName evidence="8">Uncharacterized protein</fullName>
    </submittedName>
</protein>
<feature type="transmembrane region" description="Helical" evidence="7">
    <location>
        <begin position="102"/>
        <end position="124"/>
    </location>
</feature>
<feature type="transmembrane region" description="Helical" evidence="7">
    <location>
        <begin position="776"/>
        <end position="796"/>
    </location>
</feature>
<feature type="transmembrane region" description="Helical" evidence="7">
    <location>
        <begin position="656"/>
        <end position="675"/>
    </location>
</feature>
<evidence type="ECO:0000256" key="6">
    <source>
        <dbReference type="SAM" id="MobiDB-lite"/>
    </source>
</evidence>
<feature type="transmembrane region" description="Helical" evidence="7">
    <location>
        <begin position="252"/>
        <end position="271"/>
    </location>
</feature>
<evidence type="ECO:0000313" key="9">
    <source>
        <dbReference type="Proteomes" id="UP000886523"/>
    </source>
</evidence>
<comment type="subcellular location">
    <subcellularLocation>
        <location evidence="1">Membrane</location>
        <topology evidence="1">Multi-pass membrane protein</topology>
    </subcellularLocation>
</comment>
<feature type="region of interest" description="Disordered" evidence="6">
    <location>
        <begin position="71"/>
        <end position="90"/>
    </location>
</feature>
<dbReference type="GO" id="GO:0016020">
    <property type="term" value="C:membrane"/>
    <property type="evidence" value="ECO:0007669"/>
    <property type="project" value="UniProtKB-SubCell"/>
</dbReference>
<feature type="region of interest" description="Disordered" evidence="6">
    <location>
        <begin position="506"/>
        <end position="553"/>
    </location>
</feature>
<dbReference type="AlphaFoldDB" id="A0A9P6AYP6"/>
<dbReference type="Proteomes" id="UP000886523">
    <property type="component" value="Unassembled WGS sequence"/>
</dbReference>
<feature type="compositionally biased region" description="Pro residues" evidence="6">
    <location>
        <begin position="11"/>
        <end position="23"/>
    </location>
</feature>
<evidence type="ECO:0000256" key="7">
    <source>
        <dbReference type="SAM" id="Phobius"/>
    </source>
</evidence>
<dbReference type="SUPFAM" id="SSF103473">
    <property type="entry name" value="MFS general substrate transporter"/>
    <property type="match status" value="2"/>
</dbReference>
<keyword evidence="9" id="KW-1185">Reference proteome</keyword>
<accession>A0A9P6AYP6</accession>
<dbReference type="InterPro" id="IPR036259">
    <property type="entry name" value="MFS_trans_sf"/>
</dbReference>
<comment type="caution">
    <text evidence="8">The sequence shown here is derived from an EMBL/GenBank/DDBJ whole genome shotgun (WGS) entry which is preliminary data.</text>
</comment>
<keyword evidence="2" id="KW-0813">Transport</keyword>
<feature type="transmembrane region" description="Helical" evidence="7">
    <location>
        <begin position="701"/>
        <end position="721"/>
    </location>
</feature>
<feature type="compositionally biased region" description="Basic and acidic residues" evidence="6">
    <location>
        <begin position="450"/>
        <end position="459"/>
    </location>
</feature>
<organism evidence="8 9">
    <name type="scientific">Hydnum rufescens UP504</name>
    <dbReference type="NCBI Taxonomy" id="1448309"/>
    <lineage>
        <taxon>Eukaryota</taxon>
        <taxon>Fungi</taxon>
        <taxon>Dikarya</taxon>
        <taxon>Basidiomycota</taxon>
        <taxon>Agaricomycotina</taxon>
        <taxon>Agaricomycetes</taxon>
        <taxon>Cantharellales</taxon>
        <taxon>Hydnaceae</taxon>
        <taxon>Hydnum</taxon>
    </lineage>
</organism>
<keyword evidence="3 7" id="KW-0812">Transmembrane</keyword>
<sequence>MTELDDMHISLPPPAFPQGPPSHPIQQQDTIPTPLPYAGSPNSLSTPPRISFSDARQPRGYGFLRYQSLLTDDDSEPPERPPIPSALPTAHIDSTPLPKIPMIVLSIAVLGEFLSANVSTPFIVDMVKGFDLGDEAELGSYTGMIVAAFFVTQFLTSILWATVAGKHGNRAVLFVALLGNAITCSLFGTCTSFSQAVAVRLIQGVFNGAVGVARGSVTNVTDPTNESRAYAIMGFSWGLGGVGKRQGSATHYALVADSHWILAGAIIGGVFESPVKRWPTTFGRLWIFQKYPYLLPTMIASAVLLTGAVLSLFLAWDGGPSEGAIFLGIEKRDEEQATAPVATTINLAEPHPREEHVPSAAPGPVNLLRQSVHKKLSGYFASRVREAHDAGLDTVTSPGPTHPVHIPKGRTFSRTSRATGSAYGYRRRQGSQTTLASGQRRGSLRSTGRPRRDDNHPQEGEVGVSQTPREDLNFAQRLVMANELTGTSLTNLWVAAAINVEHEHPFAGTDDELSSDEEEEEDGFGTSPNQRSSLRRYRSMSSRRTSTPLNRHLAHHHSSNFVPFNRQLSLQSTGDASVAAARRYSMTSYPFPAIYANPGVTTPSALLEAQAPPAQSGPQMDPFSETLMPIIEGSPIPAIPEGDQTGPVGKADGLKWTLLPLFIILQYFILALHSTSHDQVFLMYLTSAYTQGGLGLEPGHFAFLIALMCIAQVVYQFYLYPNIGPPRGKFSHLAMFRIGTALFIPGYVTVVFYRRFASSTDDGTPLLMSLLAISTAVRYAGATFAYTSVAILLNYMSPPELVSFSNGLAQSLASLARVLGPVLGGALWSESTMNDPNGYALGFYACAVLCSVAIFLSFFIR</sequence>
<dbReference type="Gene3D" id="1.20.1250.20">
    <property type="entry name" value="MFS general substrate transporter like domains"/>
    <property type="match status" value="2"/>
</dbReference>
<gene>
    <name evidence="8" type="ORF">BS47DRAFT_1329332</name>
</gene>
<evidence type="ECO:0000256" key="4">
    <source>
        <dbReference type="ARBA" id="ARBA00022989"/>
    </source>
</evidence>
<dbReference type="PANTHER" id="PTHR23504">
    <property type="entry name" value="MAJOR FACILITATOR SUPERFAMILY DOMAIN-CONTAINING PROTEIN 10"/>
    <property type="match status" value="1"/>
</dbReference>
<feature type="transmembrane region" description="Helical" evidence="7">
    <location>
        <begin position="841"/>
        <end position="860"/>
    </location>
</feature>
<dbReference type="PANTHER" id="PTHR23504:SF17">
    <property type="entry name" value="MAJOR FACILITATOR SUPERFAMILY (MFS) PROFILE DOMAIN-CONTAINING PROTEIN"/>
    <property type="match status" value="1"/>
</dbReference>
<dbReference type="OrthoDB" id="10262656at2759"/>
<feature type="transmembrane region" description="Helical" evidence="7">
    <location>
        <begin position="733"/>
        <end position="756"/>
    </location>
</feature>